<feature type="transmembrane region" description="Helical" evidence="8">
    <location>
        <begin position="140"/>
        <end position="159"/>
    </location>
</feature>
<dbReference type="Pfam" id="PF00909">
    <property type="entry name" value="Ammonium_transp"/>
    <property type="match status" value="1"/>
</dbReference>
<feature type="transmembrane region" description="Helical" evidence="8">
    <location>
        <begin position="7"/>
        <end position="27"/>
    </location>
</feature>
<dbReference type="PaxDb" id="273116-14325308"/>
<dbReference type="PANTHER" id="PTHR43029:SF10">
    <property type="entry name" value="AMMONIUM TRANSPORTER MEP2"/>
    <property type="match status" value="1"/>
</dbReference>
<evidence type="ECO:0000256" key="1">
    <source>
        <dbReference type="ARBA" id="ARBA00004141"/>
    </source>
</evidence>
<feature type="transmembrane region" description="Helical" evidence="8">
    <location>
        <begin position="278"/>
        <end position="296"/>
    </location>
</feature>
<accession>Q979U0</accession>
<feature type="transmembrane region" description="Helical" evidence="8">
    <location>
        <begin position="386"/>
        <end position="407"/>
    </location>
</feature>
<evidence type="ECO:0000256" key="8">
    <source>
        <dbReference type="SAM" id="Phobius"/>
    </source>
</evidence>
<dbReference type="KEGG" id="tvo:TVG1095610"/>
<dbReference type="GeneID" id="1441182"/>
<evidence type="ECO:0000256" key="5">
    <source>
        <dbReference type="ARBA" id="ARBA00022989"/>
    </source>
</evidence>
<dbReference type="GO" id="GO:0005886">
    <property type="term" value="C:plasma membrane"/>
    <property type="evidence" value="ECO:0007669"/>
    <property type="project" value="TreeGrafter"/>
</dbReference>
<dbReference type="OrthoDB" id="10960at2157"/>
<dbReference type="Proteomes" id="UP000001017">
    <property type="component" value="Chromosome"/>
</dbReference>
<dbReference type="InterPro" id="IPR001905">
    <property type="entry name" value="Ammonium_transpt"/>
</dbReference>
<dbReference type="EMBL" id="BA000011">
    <property type="protein sequence ID" value="BAB60212.1"/>
    <property type="molecule type" value="Genomic_DNA"/>
</dbReference>
<comment type="subcellular location">
    <subcellularLocation>
        <location evidence="1">Membrane</location>
        <topology evidence="1">Multi-pass membrane protein</topology>
    </subcellularLocation>
</comment>
<keyword evidence="7" id="KW-0924">Ammonia transport</keyword>
<dbReference type="InterPro" id="IPR024041">
    <property type="entry name" value="NH4_transpt_AmtB-like_dom"/>
</dbReference>
<evidence type="ECO:0000313" key="11">
    <source>
        <dbReference type="Proteomes" id="UP000001017"/>
    </source>
</evidence>
<sequence length="435" mass="47456">MIQLLNNLWVLFSAFLVFLMTIAVGFLEYGELGIALKRSLYKTILITGIAFVVMAVIGFNTAFAPTLYGIIGNPLYKPGFVLGYLNSPTAMFSTIWWATSASYFNTGLLGITYFLFETAFASVTLALVSVVILRKVKMSVFVVFSIVYFIVIYNLPAAWIWNPTGWLYLLGMRDFAGGLVVHGAAGFAGLAIIIRIWQEERKKGIVRSPGEIIKVNDGFLTLAILLLMMGWFGFNPGSVLAFNYDTLIVVMTTFMAALTSMLSTLTVSYLLYKDAGGIMNAVNGILMGLIIVTPLAGFVSPLSAAILGILGGPIFIFANRFFSKRKWFSDPVGLFSGHFTGGIFGVLMIGFFTQHSYAVLSGNSILPNGLFFGGGYLALHTLGIEIMGICAVGLAVFAISYATMYFLSLGFHGILEEPEWKKEERKSLPSSETSK</sequence>
<feature type="transmembrane region" description="Helical" evidence="8">
    <location>
        <begin position="39"/>
        <end position="68"/>
    </location>
</feature>
<dbReference type="AlphaFoldDB" id="Q979U0"/>
<dbReference type="eggNOG" id="arCOG04397">
    <property type="taxonomic scope" value="Archaea"/>
</dbReference>
<evidence type="ECO:0000256" key="2">
    <source>
        <dbReference type="ARBA" id="ARBA00005887"/>
    </source>
</evidence>
<dbReference type="STRING" id="273116.gene:9381865"/>
<dbReference type="RefSeq" id="WP_010917300.1">
    <property type="nucleotide sequence ID" value="NC_002689.2"/>
</dbReference>
<dbReference type="PANTHER" id="PTHR43029">
    <property type="entry name" value="AMMONIUM TRANSPORTER MEP2"/>
    <property type="match status" value="1"/>
</dbReference>
<evidence type="ECO:0000256" key="6">
    <source>
        <dbReference type="ARBA" id="ARBA00023136"/>
    </source>
</evidence>
<evidence type="ECO:0000256" key="4">
    <source>
        <dbReference type="ARBA" id="ARBA00022692"/>
    </source>
</evidence>
<keyword evidence="5 8" id="KW-1133">Transmembrane helix</keyword>
<keyword evidence="4 8" id="KW-0812">Transmembrane</keyword>
<dbReference type="PhylomeDB" id="Q979U0"/>
<feature type="transmembrane region" description="Helical" evidence="8">
    <location>
        <begin position="80"/>
        <end position="99"/>
    </location>
</feature>
<evidence type="ECO:0000256" key="3">
    <source>
        <dbReference type="ARBA" id="ARBA00022448"/>
    </source>
</evidence>
<protein>
    <submittedName>
        <fullName evidence="10">Ammonium transporter</fullName>
    </submittedName>
</protein>
<dbReference type="InterPro" id="IPR029020">
    <property type="entry name" value="Ammonium/urea_transptr"/>
</dbReference>
<dbReference type="Gene3D" id="1.10.3430.10">
    <property type="entry name" value="Ammonium transporter AmtB like domains"/>
    <property type="match status" value="1"/>
</dbReference>
<comment type="similarity">
    <text evidence="2">Belongs to the ammonia transporter channel (TC 1.A.11.2) family.</text>
</comment>
<feature type="transmembrane region" description="Helical" evidence="8">
    <location>
        <begin position="302"/>
        <end position="322"/>
    </location>
</feature>
<keyword evidence="6 8" id="KW-0472">Membrane</keyword>
<feature type="domain" description="Ammonium transporter AmtB-like" evidence="9">
    <location>
        <begin position="8"/>
        <end position="411"/>
    </location>
</feature>
<proteinExistence type="inferred from homology"/>
<keyword evidence="11" id="KW-1185">Reference proteome</keyword>
<evidence type="ECO:0000256" key="7">
    <source>
        <dbReference type="ARBA" id="ARBA00023177"/>
    </source>
</evidence>
<organism evidence="10 11">
    <name type="scientific">Thermoplasma volcanium (strain ATCC 51530 / DSM 4299 / JCM 9571 / NBRC 15438 / GSS1)</name>
    <dbReference type="NCBI Taxonomy" id="273116"/>
    <lineage>
        <taxon>Archaea</taxon>
        <taxon>Methanobacteriati</taxon>
        <taxon>Thermoplasmatota</taxon>
        <taxon>Thermoplasmata</taxon>
        <taxon>Thermoplasmatales</taxon>
        <taxon>Thermoplasmataceae</taxon>
        <taxon>Thermoplasma</taxon>
    </lineage>
</organism>
<feature type="transmembrane region" description="Helical" evidence="8">
    <location>
        <begin position="334"/>
        <end position="352"/>
    </location>
</feature>
<keyword evidence="3" id="KW-0813">Transport</keyword>
<reference evidence="10 11" key="1">
    <citation type="journal article" date="1999" name="Proc. Jpn. Acad.">
        <title>Determination of the complete genomic DNA sequence of Thermoplasma volvanium GSS1.</title>
        <authorList>
            <person name="Kawashima T."/>
            <person name="Yamamoto Y."/>
            <person name="Aramaki H."/>
            <person name="Nunoshiba T."/>
            <person name="Kawamoto T."/>
            <person name="Watanabe K."/>
            <person name="Yamazaki M."/>
            <person name="Kanehori K."/>
            <person name="Amano N."/>
            <person name="Ohya Y."/>
            <person name="Makino K."/>
            <person name="Suzuki M."/>
        </authorList>
    </citation>
    <scope>NUCLEOTIDE SEQUENCE [LARGE SCALE GENOMIC DNA]</scope>
    <source>
        <strain evidence="11">ATCC 51530 / DSM 4299 / JCM 9571 / NBRC 15438 / GSS1</strain>
    </source>
</reference>
<feature type="transmembrane region" description="Helical" evidence="8">
    <location>
        <begin position="246"/>
        <end position="271"/>
    </location>
</feature>
<feature type="transmembrane region" description="Helical" evidence="8">
    <location>
        <begin position="111"/>
        <end position="133"/>
    </location>
</feature>
<gene>
    <name evidence="10" type="ORF">TVG1095610</name>
</gene>
<dbReference type="GO" id="GO:0008519">
    <property type="term" value="F:ammonium channel activity"/>
    <property type="evidence" value="ECO:0007669"/>
    <property type="project" value="InterPro"/>
</dbReference>
<dbReference type="HOGENOM" id="CLU_000445_33_1_2"/>
<name>Q979U0_THEVO</name>
<reference evidence="10 11" key="2">
    <citation type="journal article" date="2000" name="Proc. Natl. Acad. Sci. U.S.A.">
        <title>Archaeal adaptation to higher temperatures revealed by genomic sequence of Thermoplasma volcanium.</title>
        <authorList>
            <person name="Kawashima T."/>
            <person name="Amano N."/>
            <person name="Koike H."/>
            <person name="Makino S."/>
            <person name="Higuchi S."/>
            <person name="Kawashima-Ohya Y."/>
            <person name="Watanabe K."/>
            <person name="Yamazaki M."/>
            <person name="Kanehori K."/>
            <person name="Kawamoto T."/>
            <person name="Nunoshiba T."/>
            <person name="Yamamoto Y."/>
            <person name="Aramaki H."/>
            <person name="Makino K."/>
            <person name="Suzuki M."/>
        </authorList>
    </citation>
    <scope>NUCLEOTIDE SEQUENCE [LARGE SCALE GENOMIC DNA]</scope>
    <source>
        <strain evidence="11">ATCC 51530 / DSM 4299 / JCM 9571 / NBRC 15438 / GSS1</strain>
    </source>
</reference>
<evidence type="ECO:0000313" key="10">
    <source>
        <dbReference type="EMBL" id="BAB60212.1"/>
    </source>
</evidence>
<dbReference type="SUPFAM" id="SSF111352">
    <property type="entry name" value="Ammonium transporter"/>
    <property type="match status" value="1"/>
</dbReference>
<feature type="transmembrane region" description="Helical" evidence="8">
    <location>
        <begin position="218"/>
        <end position="234"/>
    </location>
</feature>
<evidence type="ECO:0000259" key="9">
    <source>
        <dbReference type="Pfam" id="PF00909"/>
    </source>
</evidence>
<feature type="transmembrane region" description="Helical" evidence="8">
    <location>
        <begin position="179"/>
        <end position="197"/>
    </location>
</feature>